<evidence type="ECO:0000313" key="2">
    <source>
        <dbReference type="Proteomes" id="UP000578077"/>
    </source>
</evidence>
<dbReference type="AlphaFoldDB" id="A0A841EDH1"/>
<name>A0A841EDH1_9ACTN</name>
<dbReference type="EMBL" id="JACHLY010000001">
    <property type="protein sequence ID" value="MBB5998500.1"/>
    <property type="molecule type" value="Genomic_DNA"/>
</dbReference>
<sequence length="32" mass="3553">MNEALRQALARSRLTDTDAAARLGVDPKTVRR</sequence>
<protein>
    <submittedName>
        <fullName evidence="1">Uncharacterized protein</fullName>
    </submittedName>
</protein>
<accession>A0A841EDH1</accession>
<proteinExistence type="predicted"/>
<gene>
    <name evidence="1" type="ORF">HNR25_002251</name>
</gene>
<dbReference type="Proteomes" id="UP000578077">
    <property type="component" value="Unassembled WGS sequence"/>
</dbReference>
<comment type="caution">
    <text evidence="1">The sequence shown here is derived from an EMBL/GenBank/DDBJ whole genome shotgun (WGS) entry which is preliminary data.</text>
</comment>
<keyword evidence="2" id="KW-1185">Reference proteome</keyword>
<evidence type="ECO:0000313" key="1">
    <source>
        <dbReference type="EMBL" id="MBB5998500.1"/>
    </source>
</evidence>
<reference evidence="1 2" key="1">
    <citation type="submission" date="2020-08" db="EMBL/GenBank/DDBJ databases">
        <title>Sequencing the genomes of 1000 actinobacteria strains.</title>
        <authorList>
            <person name="Klenk H.-P."/>
        </authorList>
    </citation>
    <scope>NUCLEOTIDE SEQUENCE [LARGE SCALE GENOMIC DNA]</scope>
    <source>
        <strain evidence="1 2">DSM 44593</strain>
    </source>
</reference>
<organism evidence="1 2">
    <name type="scientific">Streptomonospora salina</name>
    <dbReference type="NCBI Taxonomy" id="104205"/>
    <lineage>
        <taxon>Bacteria</taxon>
        <taxon>Bacillati</taxon>
        <taxon>Actinomycetota</taxon>
        <taxon>Actinomycetes</taxon>
        <taxon>Streptosporangiales</taxon>
        <taxon>Nocardiopsidaceae</taxon>
        <taxon>Streptomonospora</taxon>
    </lineage>
</organism>